<name>A0ABX7AQ72_9BACI</name>
<evidence type="ECO:0000313" key="2">
    <source>
        <dbReference type="Proteomes" id="UP000596049"/>
    </source>
</evidence>
<protein>
    <submittedName>
        <fullName evidence="1">Uncharacterized protein</fullName>
    </submittedName>
</protein>
<reference evidence="1 2" key="1">
    <citation type="submission" date="2020-01" db="EMBL/GenBank/DDBJ databases">
        <authorList>
            <person name="Liu G."/>
            <person name="Liu B."/>
        </authorList>
    </citation>
    <scope>NUCLEOTIDE SEQUENCE [LARGE SCALE GENOMIC DNA]</scope>
    <source>
        <strain evidence="1 2">FJAT-51161</strain>
    </source>
</reference>
<sequence>MKRQLQMFFVAKVKRQLQMFFCSESETSATEVKASSGKIFAKMMV</sequence>
<accession>A0ABX7AQ72</accession>
<dbReference type="Proteomes" id="UP000596049">
    <property type="component" value="Chromosome"/>
</dbReference>
<keyword evidence="2" id="KW-1185">Reference proteome</keyword>
<organism evidence="1 2">
    <name type="scientific">Lysinibacillus agricola</name>
    <dbReference type="NCBI Taxonomy" id="2590012"/>
    <lineage>
        <taxon>Bacteria</taxon>
        <taxon>Bacillati</taxon>
        <taxon>Bacillota</taxon>
        <taxon>Bacilli</taxon>
        <taxon>Bacillales</taxon>
        <taxon>Bacillaceae</taxon>
        <taxon>Lysinibacillus</taxon>
    </lineage>
</organism>
<proteinExistence type="predicted"/>
<gene>
    <name evidence="1" type="ORF">FJQ98_23890</name>
</gene>
<dbReference type="EMBL" id="CP067341">
    <property type="protein sequence ID" value="QQP12106.1"/>
    <property type="molecule type" value="Genomic_DNA"/>
</dbReference>
<evidence type="ECO:0000313" key="1">
    <source>
        <dbReference type="EMBL" id="QQP12106.1"/>
    </source>
</evidence>
<dbReference type="RefSeq" id="WP_201406564.1">
    <property type="nucleotide sequence ID" value="NZ_CP067341.1"/>
</dbReference>